<dbReference type="GO" id="GO:0009898">
    <property type="term" value="C:cytoplasmic side of plasma membrane"/>
    <property type="evidence" value="ECO:0007669"/>
    <property type="project" value="TreeGrafter"/>
</dbReference>
<evidence type="ECO:0000313" key="5">
    <source>
        <dbReference type="Proteomes" id="UP000315215"/>
    </source>
</evidence>
<dbReference type="GO" id="GO:0016887">
    <property type="term" value="F:ATP hydrolysis activity"/>
    <property type="evidence" value="ECO:0007669"/>
    <property type="project" value="TreeGrafter"/>
</dbReference>
<protein>
    <submittedName>
        <fullName evidence="4">MinD/ParA family protein</fullName>
    </submittedName>
</protein>
<name>A0A516KFL2_9BACI</name>
<dbReference type="EMBL" id="CP041666">
    <property type="protein sequence ID" value="QDP40194.1"/>
    <property type="molecule type" value="Genomic_DNA"/>
</dbReference>
<dbReference type="PIRSF" id="PIRSF003092">
    <property type="entry name" value="MinD"/>
    <property type="match status" value="1"/>
</dbReference>
<evidence type="ECO:0000259" key="3">
    <source>
        <dbReference type="Pfam" id="PF13614"/>
    </source>
</evidence>
<dbReference type="Gene3D" id="3.40.50.300">
    <property type="entry name" value="P-loop containing nucleotide triphosphate hydrolases"/>
    <property type="match status" value="1"/>
</dbReference>
<dbReference type="Pfam" id="PF13614">
    <property type="entry name" value="AAA_31"/>
    <property type="match status" value="1"/>
</dbReference>
<keyword evidence="5" id="KW-1185">Reference proteome</keyword>
<dbReference type="PANTHER" id="PTHR43384">
    <property type="entry name" value="SEPTUM SITE-DETERMINING PROTEIN MIND HOMOLOG, CHLOROPLASTIC-RELATED"/>
    <property type="match status" value="1"/>
</dbReference>
<dbReference type="Proteomes" id="UP000315215">
    <property type="component" value="Chromosome"/>
</dbReference>
<dbReference type="InterPro" id="IPR027417">
    <property type="entry name" value="P-loop_NTPase"/>
</dbReference>
<dbReference type="GO" id="GO:0005524">
    <property type="term" value="F:ATP binding"/>
    <property type="evidence" value="ECO:0007669"/>
    <property type="project" value="UniProtKB-KW"/>
</dbReference>
<dbReference type="SUPFAM" id="SSF52540">
    <property type="entry name" value="P-loop containing nucleoside triphosphate hydrolases"/>
    <property type="match status" value="1"/>
</dbReference>
<feature type="domain" description="AAA" evidence="3">
    <location>
        <begin position="21"/>
        <end position="188"/>
    </location>
</feature>
<dbReference type="KEGG" id="aqt:FN924_08430"/>
<evidence type="ECO:0000313" key="4">
    <source>
        <dbReference type="EMBL" id="QDP40194.1"/>
    </source>
</evidence>
<gene>
    <name evidence="4" type="ORF">FN924_08430</name>
</gene>
<evidence type="ECO:0000256" key="1">
    <source>
        <dbReference type="ARBA" id="ARBA00022741"/>
    </source>
</evidence>
<dbReference type="InterPro" id="IPR033875">
    <property type="entry name" value="FlhG"/>
</dbReference>
<dbReference type="RefSeq" id="WP_143893533.1">
    <property type="nucleotide sequence ID" value="NZ_CP041666.1"/>
</dbReference>
<dbReference type="GO" id="GO:0005829">
    <property type="term" value="C:cytosol"/>
    <property type="evidence" value="ECO:0007669"/>
    <property type="project" value="TreeGrafter"/>
</dbReference>
<sequence length="287" mass="32187">MSDQAAELRKRIDSLRSIKQAKTIAIISGKGGVGKSNFALNFSLALSQKEKKVLIFDLDIGMGNIDILLGVSAKYSIVNLFDEHLSIHDIIEQGPHNLSYIAAGSGLSDIFSMDEEKFQYFLEELKQLINGYDFIIFDMGAGVTEGSMYFMLAADECFVVTTPEPTSLTDAYAIIKHITQKNRDVNLRLLVNRALNHKNGLNTMNRMQHVIKRFLNVQINPLGILPDDRTVSEAVISQVPFLLFDQKSSVARAITQIADQYTGQDINIEKKVPSFFLSKLRKLIKER</sequence>
<dbReference type="OrthoDB" id="9816297at2"/>
<dbReference type="CDD" id="cd02038">
    <property type="entry name" value="FlhG-like"/>
    <property type="match status" value="1"/>
</dbReference>
<dbReference type="InterPro" id="IPR025669">
    <property type="entry name" value="AAA_dom"/>
</dbReference>
<accession>A0A516KFL2</accession>
<proteinExistence type="predicted"/>
<organism evidence="4 5">
    <name type="scientific">Radiobacillus deserti</name>
    <dbReference type="NCBI Taxonomy" id="2594883"/>
    <lineage>
        <taxon>Bacteria</taxon>
        <taxon>Bacillati</taxon>
        <taxon>Bacillota</taxon>
        <taxon>Bacilli</taxon>
        <taxon>Bacillales</taxon>
        <taxon>Bacillaceae</taxon>
        <taxon>Radiobacillus</taxon>
    </lineage>
</organism>
<dbReference type="AlphaFoldDB" id="A0A516KFL2"/>
<keyword evidence="2" id="KW-0067">ATP-binding</keyword>
<reference evidence="4 5" key="1">
    <citation type="submission" date="2019-07" db="EMBL/GenBank/DDBJ databases">
        <authorList>
            <person name="Li J."/>
        </authorList>
    </citation>
    <scope>NUCLEOTIDE SEQUENCE [LARGE SCALE GENOMIC DNA]</scope>
    <source>
        <strain evidence="4 5">TKL69</strain>
    </source>
</reference>
<keyword evidence="1" id="KW-0547">Nucleotide-binding</keyword>
<dbReference type="InterPro" id="IPR025501">
    <property type="entry name" value="MinD_FleN"/>
</dbReference>
<evidence type="ECO:0000256" key="2">
    <source>
        <dbReference type="ARBA" id="ARBA00022840"/>
    </source>
</evidence>
<dbReference type="InterPro" id="IPR050625">
    <property type="entry name" value="ParA/MinD_ATPase"/>
</dbReference>
<dbReference type="GO" id="GO:0051782">
    <property type="term" value="P:negative regulation of cell division"/>
    <property type="evidence" value="ECO:0007669"/>
    <property type="project" value="TreeGrafter"/>
</dbReference>
<dbReference type="PANTHER" id="PTHR43384:SF4">
    <property type="entry name" value="CELLULOSE BIOSYNTHESIS PROTEIN BCSQ-RELATED"/>
    <property type="match status" value="1"/>
</dbReference>